<dbReference type="AlphaFoldDB" id="A0AAD7WT82"/>
<gene>
    <name evidence="2" type="ORF">AAFF_G00252160</name>
</gene>
<protein>
    <submittedName>
        <fullName evidence="2">Uncharacterized protein</fullName>
    </submittedName>
</protein>
<dbReference type="EMBL" id="JAINUG010000034">
    <property type="protein sequence ID" value="KAJ8408581.1"/>
    <property type="molecule type" value="Genomic_DNA"/>
</dbReference>
<evidence type="ECO:0000256" key="1">
    <source>
        <dbReference type="SAM" id="MobiDB-lite"/>
    </source>
</evidence>
<reference evidence="2" key="1">
    <citation type="journal article" date="2023" name="Science">
        <title>Genome structures resolve the early diversification of teleost fishes.</title>
        <authorList>
            <person name="Parey E."/>
            <person name="Louis A."/>
            <person name="Montfort J."/>
            <person name="Bouchez O."/>
            <person name="Roques C."/>
            <person name="Iampietro C."/>
            <person name="Lluch J."/>
            <person name="Castinel A."/>
            <person name="Donnadieu C."/>
            <person name="Desvignes T."/>
            <person name="Floi Bucao C."/>
            <person name="Jouanno E."/>
            <person name="Wen M."/>
            <person name="Mejri S."/>
            <person name="Dirks R."/>
            <person name="Jansen H."/>
            <person name="Henkel C."/>
            <person name="Chen W.J."/>
            <person name="Zahm M."/>
            <person name="Cabau C."/>
            <person name="Klopp C."/>
            <person name="Thompson A.W."/>
            <person name="Robinson-Rechavi M."/>
            <person name="Braasch I."/>
            <person name="Lecointre G."/>
            <person name="Bobe J."/>
            <person name="Postlethwait J.H."/>
            <person name="Berthelot C."/>
            <person name="Roest Crollius H."/>
            <person name="Guiguen Y."/>
        </authorList>
    </citation>
    <scope>NUCLEOTIDE SEQUENCE</scope>
    <source>
        <strain evidence="2">NC1722</strain>
    </source>
</reference>
<dbReference type="Proteomes" id="UP001221898">
    <property type="component" value="Unassembled WGS sequence"/>
</dbReference>
<keyword evidence="3" id="KW-1185">Reference proteome</keyword>
<feature type="region of interest" description="Disordered" evidence="1">
    <location>
        <begin position="1"/>
        <end position="46"/>
    </location>
</feature>
<proteinExistence type="predicted"/>
<accession>A0AAD7WT82</accession>
<comment type="caution">
    <text evidence="2">The sequence shown here is derived from an EMBL/GenBank/DDBJ whole genome shotgun (WGS) entry which is preliminary data.</text>
</comment>
<sequence length="166" mass="17793">MVAEGPRGDPASPPSNRGDVTGLGAGGRRQEAACVRHSRNTRSGDGRREVAEMAGGIRRQRHPGIRPQRCRDPHRYLQPLIPPALWEICDEGRRLLVPALVHSNEVEQTNAGPPPAQLTELGAHLSLGDALSLSAVASGLALLSRYRADEETATKQTLATGRFARG</sequence>
<evidence type="ECO:0000313" key="2">
    <source>
        <dbReference type="EMBL" id="KAJ8408581.1"/>
    </source>
</evidence>
<name>A0AAD7WT82_9TELE</name>
<evidence type="ECO:0000313" key="3">
    <source>
        <dbReference type="Proteomes" id="UP001221898"/>
    </source>
</evidence>
<organism evidence="2 3">
    <name type="scientific">Aldrovandia affinis</name>
    <dbReference type="NCBI Taxonomy" id="143900"/>
    <lineage>
        <taxon>Eukaryota</taxon>
        <taxon>Metazoa</taxon>
        <taxon>Chordata</taxon>
        <taxon>Craniata</taxon>
        <taxon>Vertebrata</taxon>
        <taxon>Euteleostomi</taxon>
        <taxon>Actinopterygii</taxon>
        <taxon>Neopterygii</taxon>
        <taxon>Teleostei</taxon>
        <taxon>Notacanthiformes</taxon>
        <taxon>Halosauridae</taxon>
        <taxon>Aldrovandia</taxon>
    </lineage>
</organism>